<proteinExistence type="predicted"/>
<dbReference type="KEGG" id="run:DR864_22125"/>
<reference evidence="1 2" key="1">
    <citation type="submission" date="2018-07" db="EMBL/GenBank/DDBJ databases">
        <title>Genome sequencing of Runella.</title>
        <authorList>
            <person name="Baek M.-G."/>
            <person name="Yi H."/>
        </authorList>
    </citation>
    <scope>NUCLEOTIDE SEQUENCE [LARGE SCALE GENOMIC DNA]</scope>
    <source>
        <strain evidence="1 2">HYN0085</strain>
    </source>
</reference>
<dbReference type="Gene3D" id="2.180.10.10">
    <property type="entry name" value="RHS repeat-associated core"/>
    <property type="match status" value="1"/>
</dbReference>
<protein>
    <recommendedName>
        <fullName evidence="3">YD repeat-containing protein</fullName>
    </recommendedName>
</protein>
<gene>
    <name evidence="1" type="ORF">DR864_22125</name>
</gene>
<dbReference type="EMBL" id="CP030850">
    <property type="protein sequence ID" value="AXE20255.1"/>
    <property type="molecule type" value="Genomic_DNA"/>
</dbReference>
<sequence length="269" mass="29804">MKRLTLLSLFTVFACGKNQAPAPLPVPTPVCNISSETGVNNTYKLEYLYGASGSPEGVNVSIKNTADGQLKPVSTARYTYENSRLVKVVDGAVEETLEYAPNGALTRLTVDKTIEPAYVNYTLLFETDANQRITKVTDSMGKRTTIKRDTKGNITETLTTEIQTGKELYRLEFSEYDNKKSVYDSFKGWSFSVLGYYAEYIKFPLFTTGAGGNAGKRIDYVAGKSFSETTYTYTYNENGFPLTEQSFTRFSDGSGVGTNSRTFVYADCK</sequence>
<dbReference type="OrthoDB" id="936407at2"/>
<keyword evidence="2" id="KW-1185">Reference proteome</keyword>
<accession>A0A344TNN4</accession>
<dbReference type="PROSITE" id="PS51257">
    <property type="entry name" value="PROKAR_LIPOPROTEIN"/>
    <property type="match status" value="1"/>
</dbReference>
<organism evidence="1 2">
    <name type="scientific">Runella rosea</name>
    <dbReference type="NCBI Taxonomy" id="2259595"/>
    <lineage>
        <taxon>Bacteria</taxon>
        <taxon>Pseudomonadati</taxon>
        <taxon>Bacteroidota</taxon>
        <taxon>Cytophagia</taxon>
        <taxon>Cytophagales</taxon>
        <taxon>Spirosomataceae</taxon>
        <taxon>Runella</taxon>
    </lineage>
</organism>
<dbReference type="Proteomes" id="UP000251993">
    <property type="component" value="Chromosome"/>
</dbReference>
<evidence type="ECO:0000313" key="1">
    <source>
        <dbReference type="EMBL" id="AXE20255.1"/>
    </source>
</evidence>
<name>A0A344TNN4_9BACT</name>
<dbReference type="RefSeq" id="WP_114069018.1">
    <property type="nucleotide sequence ID" value="NZ_CP030850.1"/>
</dbReference>
<evidence type="ECO:0000313" key="2">
    <source>
        <dbReference type="Proteomes" id="UP000251993"/>
    </source>
</evidence>
<evidence type="ECO:0008006" key="3">
    <source>
        <dbReference type="Google" id="ProtNLM"/>
    </source>
</evidence>
<dbReference type="AlphaFoldDB" id="A0A344TNN4"/>